<evidence type="ECO:0000313" key="3">
    <source>
        <dbReference type="Proteomes" id="UP000268014"/>
    </source>
</evidence>
<dbReference type="InterPro" id="IPR001849">
    <property type="entry name" value="PH_domain"/>
</dbReference>
<keyword evidence="3" id="KW-1185">Reference proteome</keyword>
<dbReference type="OMA" id="AHPMFPP"/>
<reference evidence="4" key="1">
    <citation type="submission" date="2017-02" db="UniProtKB">
        <authorList>
            <consortium name="WormBaseParasite"/>
        </authorList>
    </citation>
    <scope>IDENTIFICATION</scope>
</reference>
<feature type="domain" description="PH" evidence="1">
    <location>
        <begin position="1"/>
        <end position="50"/>
    </location>
</feature>
<dbReference type="EMBL" id="UZAF01017748">
    <property type="protein sequence ID" value="VDO44623.1"/>
    <property type="molecule type" value="Genomic_DNA"/>
</dbReference>
<dbReference type="WBParaSite" id="HPLM_0001206801-mRNA-1">
    <property type="protein sequence ID" value="HPLM_0001206801-mRNA-1"/>
    <property type="gene ID" value="HPLM_0001206801"/>
</dbReference>
<sequence>MLPLPGCEVKLCGERFTFSLRVGSRRMYTVTVEDEQNQLRWMAVLDLAANAQLQQTPDS</sequence>
<evidence type="ECO:0000259" key="1">
    <source>
        <dbReference type="PROSITE" id="PS50003"/>
    </source>
</evidence>
<proteinExistence type="predicted"/>
<dbReference type="OrthoDB" id="245697at2759"/>
<accession>A0A0N4WLN2</accession>
<dbReference type="STRING" id="6290.A0A0N4WLN2"/>
<evidence type="ECO:0000313" key="4">
    <source>
        <dbReference type="WBParaSite" id="HPLM_0001206801-mRNA-1"/>
    </source>
</evidence>
<dbReference type="PROSITE" id="PS50003">
    <property type="entry name" value="PH_DOMAIN"/>
    <property type="match status" value="1"/>
</dbReference>
<dbReference type="Gene3D" id="2.30.29.30">
    <property type="entry name" value="Pleckstrin-homology domain (PH domain)/Phosphotyrosine-binding domain (PTB)"/>
    <property type="match status" value="1"/>
</dbReference>
<gene>
    <name evidence="2" type="ORF">HPLM_LOCUS12060</name>
</gene>
<protein>
    <submittedName>
        <fullName evidence="4">PH domain-containing protein</fullName>
    </submittedName>
</protein>
<name>A0A0N4WLN2_HAEPC</name>
<dbReference type="InterPro" id="IPR011993">
    <property type="entry name" value="PH-like_dom_sf"/>
</dbReference>
<dbReference type="Proteomes" id="UP000268014">
    <property type="component" value="Unassembled WGS sequence"/>
</dbReference>
<organism evidence="4">
    <name type="scientific">Haemonchus placei</name>
    <name type="common">Barber's pole worm</name>
    <dbReference type="NCBI Taxonomy" id="6290"/>
    <lineage>
        <taxon>Eukaryota</taxon>
        <taxon>Metazoa</taxon>
        <taxon>Ecdysozoa</taxon>
        <taxon>Nematoda</taxon>
        <taxon>Chromadorea</taxon>
        <taxon>Rhabditida</taxon>
        <taxon>Rhabditina</taxon>
        <taxon>Rhabditomorpha</taxon>
        <taxon>Strongyloidea</taxon>
        <taxon>Trichostrongylidae</taxon>
        <taxon>Haemonchus</taxon>
    </lineage>
</organism>
<dbReference type="SUPFAM" id="SSF50729">
    <property type="entry name" value="PH domain-like"/>
    <property type="match status" value="1"/>
</dbReference>
<evidence type="ECO:0000313" key="2">
    <source>
        <dbReference type="EMBL" id="VDO44623.1"/>
    </source>
</evidence>
<reference evidence="2 3" key="2">
    <citation type="submission" date="2018-11" db="EMBL/GenBank/DDBJ databases">
        <authorList>
            <consortium name="Pathogen Informatics"/>
        </authorList>
    </citation>
    <scope>NUCLEOTIDE SEQUENCE [LARGE SCALE GENOMIC DNA]</scope>
    <source>
        <strain evidence="2 3">MHpl1</strain>
    </source>
</reference>
<dbReference type="AlphaFoldDB" id="A0A0N4WLN2"/>